<keyword evidence="1" id="KW-0808">Transferase</keyword>
<evidence type="ECO:0000313" key="5">
    <source>
        <dbReference type="Proteomes" id="UP000176527"/>
    </source>
</evidence>
<evidence type="ECO:0000313" key="4">
    <source>
        <dbReference type="EMBL" id="OGE37782.1"/>
    </source>
</evidence>
<proteinExistence type="predicted"/>
<comment type="caution">
    <text evidence="4">The sequence shown here is derived from an EMBL/GenBank/DDBJ whole genome shotgun (WGS) entry which is preliminary data.</text>
</comment>
<organism evidence="4 5">
    <name type="scientific">Candidatus Daviesbacteria bacterium RIFCSPHIGHO2_12_FULL_37_11</name>
    <dbReference type="NCBI Taxonomy" id="1797777"/>
    <lineage>
        <taxon>Bacteria</taxon>
        <taxon>Candidatus Daviesiibacteriota</taxon>
    </lineage>
</organism>
<dbReference type="Gene3D" id="3.40.50.620">
    <property type="entry name" value="HUPs"/>
    <property type="match status" value="1"/>
</dbReference>
<evidence type="ECO:0000256" key="2">
    <source>
        <dbReference type="ARBA" id="ARBA00022695"/>
    </source>
</evidence>
<dbReference type="PANTHER" id="PTHR43793:SF2">
    <property type="entry name" value="BIFUNCTIONAL PROTEIN HLDE"/>
    <property type="match status" value="1"/>
</dbReference>
<dbReference type="PANTHER" id="PTHR43793">
    <property type="entry name" value="FAD SYNTHASE"/>
    <property type="match status" value="1"/>
</dbReference>
<dbReference type="EMBL" id="MFDE01000037">
    <property type="protein sequence ID" value="OGE37782.1"/>
    <property type="molecule type" value="Genomic_DNA"/>
</dbReference>
<dbReference type="Proteomes" id="UP000176527">
    <property type="component" value="Unassembled WGS sequence"/>
</dbReference>
<name>A0A1F5K9Y9_9BACT</name>
<dbReference type="InterPro" id="IPR014729">
    <property type="entry name" value="Rossmann-like_a/b/a_fold"/>
</dbReference>
<evidence type="ECO:0000256" key="1">
    <source>
        <dbReference type="ARBA" id="ARBA00022679"/>
    </source>
</evidence>
<dbReference type="InterPro" id="IPR004821">
    <property type="entry name" value="Cyt_trans-like"/>
</dbReference>
<dbReference type="InterPro" id="IPR050385">
    <property type="entry name" value="Archaeal_FAD_synthase"/>
</dbReference>
<dbReference type="Pfam" id="PF01467">
    <property type="entry name" value="CTP_transf_like"/>
    <property type="match status" value="1"/>
</dbReference>
<keyword evidence="2" id="KW-0548">Nucleotidyltransferase</keyword>
<dbReference type="GO" id="GO:0016779">
    <property type="term" value="F:nucleotidyltransferase activity"/>
    <property type="evidence" value="ECO:0007669"/>
    <property type="project" value="UniProtKB-KW"/>
</dbReference>
<reference evidence="4 5" key="1">
    <citation type="journal article" date="2016" name="Nat. Commun.">
        <title>Thousands of microbial genomes shed light on interconnected biogeochemical processes in an aquifer system.</title>
        <authorList>
            <person name="Anantharaman K."/>
            <person name="Brown C.T."/>
            <person name="Hug L.A."/>
            <person name="Sharon I."/>
            <person name="Castelle C.J."/>
            <person name="Probst A.J."/>
            <person name="Thomas B.C."/>
            <person name="Singh A."/>
            <person name="Wilkins M.J."/>
            <person name="Karaoz U."/>
            <person name="Brodie E.L."/>
            <person name="Williams K.H."/>
            <person name="Hubbard S.S."/>
            <person name="Banfield J.F."/>
        </authorList>
    </citation>
    <scope>NUCLEOTIDE SEQUENCE [LARGE SCALE GENOMIC DNA]</scope>
</reference>
<dbReference type="SUPFAM" id="SSF52374">
    <property type="entry name" value="Nucleotidylyl transferase"/>
    <property type="match status" value="1"/>
</dbReference>
<accession>A0A1F5K9Y9</accession>
<protein>
    <recommendedName>
        <fullName evidence="3">Cytidyltransferase-like domain-containing protein</fullName>
    </recommendedName>
</protein>
<evidence type="ECO:0000259" key="3">
    <source>
        <dbReference type="Pfam" id="PF01467"/>
    </source>
</evidence>
<dbReference type="NCBIfam" id="TIGR00125">
    <property type="entry name" value="cyt_tran_rel"/>
    <property type="match status" value="1"/>
</dbReference>
<dbReference type="AlphaFoldDB" id="A0A1F5K9Y9"/>
<sequence>MNNVVSIKSAVEIARDLKSSGKRIVLAGGCFDILHIGHITFLEKAKKEGDVLMVLLESDESIRKSKGGNRPINTMEDRARILAALKSVDIVVKLPHMGSDKEYDDLIEKIQPAVLASAIGDRAIDHKKRQAKKLGIELKIVMKVLKDKSTTNLVNLLSHPEFISGSK</sequence>
<gene>
    <name evidence="4" type="ORF">A3F00_05235</name>
</gene>
<feature type="domain" description="Cytidyltransferase-like" evidence="3">
    <location>
        <begin position="26"/>
        <end position="164"/>
    </location>
</feature>